<protein>
    <submittedName>
        <fullName evidence="2">Uncharacterized protein</fullName>
    </submittedName>
</protein>
<dbReference type="KEGG" id="psoj:PHYSODRAFT_255172"/>
<dbReference type="Proteomes" id="UP000002640">
    <property type="component" value="Unassembled WGS sequence"/>
</dbReference>
<feature type="compositionally biased region" description="Basic and acidic residues" evidence="1">
    <location>
        <begin position="8"/>
        <end position="20"/>
    </location>
</feature>
<organism evidence="2 3">
    <name type="scientific">Phytophthora sojae (strain P6497)</name>
    <name type="common">Soybean stem and root rot agent</name>
    <name type="synonym">Phytophthora megasperma f. sp. glycines</name>
    <dbReference type="NCBI Taxonomy" id="1094619"/>
    <lineage>
        <taxon>Eukaryota</taxon>
        <taxon>Sar</taxon>
        <taxon>Stramenopiles</taxon>
        <taxon>Oomycota</taxon>
        <taxon>Peronosporomycetes</taxon>
        <taxon>Peronosporales</taxon>
        <taxon>Peronosporaceae</taxon>
        <taxon>Phytophthora</taxon>
    </lineage>
</organism>
<feature type="compositionally biased region" description="Basic and acidic residues" evidence="1">
    <location>
        <begin position="78"/>
        <end position="87"/>
    </location>
</feature>
<keyword evidence="3" id="KW-1185">Reference proteome</keyword>
<dbReference type="GeneID" id="20638576"/>
<name>G4ZQ88_PHYSP</name>
<dbReference type="AlphaFoldDB" id="G4ZQ88"/>
<feature type="compositionally biased region" description="Basic and acidic residues" evidence="1">
    <location>
        <begin position="141"/>
        <end position="167"/>
    </location>
</feature>
<evidence type="ECO:0000256" key="1">
    <source>
        <dbReference type="SAM" id="MobiDB-lite"/>
    </source>
</evidence>
<reference evidence="2 3" key="1">
    <citation type="journal article" date="2006" name="Science">
        <title>Phytophthora genome sequences uncover evolutionary origins and mechanisms of pathogenesis.</title>
        <authorList>
            <person name="Tyler B.M."/>
            <person name="Tripathy S."/>
            <person name="Zhang X."/>
            <person name="Dehal P."/>
            <person name="Jiang R.H."/>
            <person name="Aerts A."/>
            <person name="Arredondo F.D."/>
            <person name="Baxter L."/>
            <person name="Bensasson D."/>
            <person name="Beynon J.L."/>
            <person name="Chapman J."/>
            <person name="Damasceno C.M."/>
            <person name="Dorrance A.E."/>
            <person name="Dou D."/>
            <person name="Dickerman A.W."/>
            <person name="Dubchak I.L."/>
            <person name="Garbelotto M."/>
            <person name="Gijzen M."/>
            <person name="Gordon S.G."/>
            <person name="Govers F."/>
            <person name="Grunwald N.J."/>
            <person name="Huang W."/>
            <person name="Ivors K.L."/>
            <person name="Jones R.W."/>
            <person name="Kamoun S."/>
            <person name="Krampis K."/>
            <person name="Lamour K.H."/>
            <person name="Lee M.K."/>
            <person name="McDonald W.H."/>
            <person name="Medina M."/>
            <person name="Meijer H.J."/>
            <person name="Nordberg E.K."/>
            <person name="Maclean D.J."/>
            <person name="Ospina-Giraldo M.D."/>
            <person name="Morris P.F."/>
            <person name="Phuntumart V."/>
            <person name="Putnam N.H."/>
            <person name="Rash S."/>
            <person name="Rose J.K."/>
            <person name="Sakihama Y."/>
            <person name="Salamov A.A."/>
            <person name="Savidor A."/>
            <person name="Scheuring C.F."/>
            <person name="Smith B.M."/>
            <person name="Sobral B.W."/>
            <person name="Terry A."/>
            <person name="Torto-Alalibo T.A."/>
            <person name="Win J."/>
            <person name="Xu Z."/>
            <person name="Zhang H."/>
            <person name="Grigoriev I.V."/>
            <person name="Rokhsar D.S."/>
            <person name="Boore J.L."/>
        </authorList>
    </citation>
    <scope>NUCLEOTIDE SEQUENCE [LARGE SCALE GENOMIC DNA]</scope>
    <source>
        <strain evidence="2 3">P6497</strain>
    </source>
</reference>
<feature type="compositionally biased region" description="Polar residues" evidence="1">
    <location>
        <begin position="176"/>
        <end position="190"/>
    </location>
</feature>
<evidence type="ECO:0000313" key="3">
    <source>
        <dbReference type="Proteomes" id="UP000002640"/>
    </source>
</evidence>
<dbReference type="EMBL" id="JH159155">
    <property type="protein sequence ID" value="EGZ14799.1"/>
    <property type="molecule type" value="Genomic_DNA"/>
</dbReference>
<dbReference type="InParanoid" id="G4ZQ88"/>
<evidence type="ECO:0000313" key="2">
    <source>
        <dbReference type="EMBL" id="EGZ14799.1"/>
    </source>
</evidence>
<accession>G4ZQ88</accession>
<sequence>MTTAVSNEESRSVIHTERASNETAKQPPSTEERPSGGSSGQQSTNDGAGDGSEREAVTVDGGGTYQVTKDPVVPNDGDEARVQHELRTVVPEVATPEVSAVARQPTKGHTRREEEASSVARPLRLGTGKHGGKRVTFAVPLKHDDGRDDGRLDGDDAVARSEGRSESADEAAMNVVSANDAAQASVTANSEPRELTVMTTADGASASGGKTTTRARRPRTDTMTTAKSPIMGT</sequence>
<gene>
    <name evidence="2" type="ORF">PHYSODRAFT_255172</name>
</gene>
<proteinExistence type="predicted"/>
<feature type="region of interest" description="Disordered" evidence="1">
    <location>
        <begin position="1"/>
        <end position="233"/>
    </location>
</feature>
<dbReference type="RefSeq" id="XP_009528548.1">
    <property type="nucleotide sequence ID" value="XM_009530253.1"/>
</dbReference>